<feature type="compositionally biased region" description="Pro residues" evidence="1">
    <location>
        <begin position="471"/>
        <end position="482"/>
    </location>
</feature>
<name>A0A7C8UBQ6_ORBOL</name>
<feature type="region of interest" description="Disordered" evidence="1">
    <location>
        <begin position="181"/>
        <end position="265"/>
    </location>
</feature>
<dbReference type="AlphaFoldDB" id="A0A7C8UBQ6"/>
<feature type="region of interest" description="Disordered" evidence="1">
    <location>
        <begin position="1"/>
        <end position="123"/>
    </location>
</feature>
<protein>
    <submittedName>
        <fullName evidence="2">Uncharacterized protein</fullName>
    </submittedName>
</protein>
<evidence type="ECO:0000313" key="3">
    <source>
        <dbReference type="Proteomes" id="UP000479691"/>
    </source>
</evidence>
<feature type="region of interest" description="Disordered" evidence="1">
    <location>
        <begin position="426"/>
        <end position="485"/>
    </location>
</feature>
<feature type="compositionally biased region" description="Low complexity" evidence="1">
    <location>
        <begin position="60"/>
        <end position="69"/>
    </location>
</feature>
<feature type="compositionally biased region" description="Polar residues" evidence="1">
    <location>
        <begin position="195"/>
        <end position="208"/>
    </location>
</feature>
<gene>
    <name evidence="2" type="ORF">TWF788_003247</name>
</gene>
<feature type="compositionally biased region" description="Polar residues" evidence="1">
    <location>
        <begin position="256"/>
        <end position="265"/>
    </location>
</feature>
<feature type="compositionally biased region" description="Polar residues" evidence="1">
    <location>
        <begin position="445"/>
        <end position="455"/>
    </location>
</feature>
<comment type="caution">
    <text evidence="2">The sequence shown here is derived from an EMBL/GenBank/DDBJ whole genome shotgun (WGS) entry which is preliminary data.</text>
</comment>
<dbReference type="PANTHER" id="PTHR45691:SF6">
    <property type="entry name" value="PROTEIN DIAPHANOUS"/>
    <property type="match status" value="1"/>
</dbReference>
<accession>A0A7C8UBQ6</accession>
<proteinExistence type="predicted"/>
<dbReference type="InterPro" id="IPR051412">
    <property type="entry name" value="Formin_Homology_Diaphanous_sf"/>
</dbReference>
<feature type="compositionally biased region" description="Low complexity" evidence="1">
    <location>
        <begin position="1"/>
        <end position="11"/>
    </location>
</feature>
<feature type="compositionally biased region" description="Polar residues" evidence="1">
    <location>
        <begin position="19"/>
        <end position="38"/>
    </location>
</feature>
<dbReference type="PANTHER" id="PTHR45691">
    <property type="entry name" value="PROTEIN DIAPHANOUS"/>
    <property type="match status" value="1"/>
</dbReference>
<feature type="compositionally biased region" description="Pro residues" evidence="1">
    <location>
        <begin position="233"/>
        <end position="242"/>
    </location>
</feature>
<evidence type="ECO:0000256" key="1">
    <source>
        <dbReference type="SAM" id="MobiDB-lite"/>
    </source>
</evidence>
<organism evidence="2 3">
    <name type="scientific">Orbilia oligospora</name>
    <name type="common">Nematode-trapping fungus</name>
    <name type="synonym">Arthrobotrys oligospora</name>
    <dbReference type="NCBI Taxonomy" id="2813651"/>
    <lineage>
        <taxon>Eukaryota</taxon>
        <taxon>Fungi</taxon>
        <taxon>Dikarya</taxon>
        <taxon>Ascomycota</taxon>
        <taxon>Pezizomycotina</taxon>
        <taxon>Orbiliomycetes</taxon>
        <taxon>Orbiliales</taxon>
        <taxon>Orbiliaceae</taxon>
        <taxon>Orbilia</taxon>
    </lineage>
</organism>
<dbReference type="GO" id="GO:0030041">
    <property type="term" value="P:actin filament polymerization"/>
    <property type="evidence" value="ECO:0007669"/>
    <property type="project" value="TreeGrafter"/>
</dbReference>
<dbReference type="Proteomes" id="UP000479691">
    <property type="component" value="Unassembled WGS sequence"/>
</dbReference>
<feature type="compositionally biased region" description="Pro residues" evidence="1">
    <location>
        <begin position="91"/>
        <end position="101"/>
    </location>
</feature>
<dbReference type="PRINTS" id="PR01217">
    <property type="entry name" value="PRICHEXTENSN"/>
</dbReference>
<feature type="compositionally biased region" description="Pro residues" evidence="1">
    <location>
        <begin position="209"/>
        <end position="221"/>
    </location>
</feature>
<sequence>MSAPETPAAAETPRRSTRRSNAFANLENDTTGSFTLYNSIGLPPSNRGSNRRGRRRASDADAGAHAGPSNLDTAPPRPSNAPLVEPEPEPEPAPPSEPAPPETIATAPQSSNTDWSGARALLDQHRRPVEEMNYEECQREIAVLSDHLRRLRELPEAEQNEEYFRIRRAFTDRLRDLFAVPQPSTTLPTNPPPDQTSTNQPSSQTFSNPPAPPNDQPPAPPAFTSAESESRGAPPPPPPPRPPSDRMDLDPPDSPATNIVPTINGITPGDGPTYIGWCGGGINKRKFYVTNAHRPNEQWSIVKSSRAEAEDYYMGEHVDPEGFAGSDCWEGIHFRGVCWIKHGQGCHIYFLVTWDGYQDMRSAMTLGSLITLRECANDPRRVGKTTVMDKITKWAQLKTHVTDYIPTRQIPPDILDIYERRRRQANWRRQGPTAGHPVEYDPASMPSNRQPSAQSRMRPAPPDIPEQTETPPRPTNNGPPRPSQMEIRLDNLASRFAAMEALFTRFMQDEGTQ</sequence>
<reference evidence="2 3" key="1">
    <citation type="submission" date="2019-06" db="EMBL/GenBank/DDBJ databases">
        <authorList>
            <person name="Palmer J.M."/>
        </authorList>
    </citation>
    <scope>NUCLEOTIDE SEQUENCE [LARGE SCALE GENOMIC DNA]</scope>
    <source>
        <strain evidence="2 3">TWF788</strain>
    </source>
</reference>
<dbReference type="GO" id="GO:0005884">
    <property type="term" value="C:actin filament"/>
    <property type="evidence" value="ECO:0007669"/>
    <property type="project" value="TreeGrafter"/>
</dbReference>
<evidence type="ECO:0000313" key="2">
    <source>
        <dbReference type="EMBL" id="KAF3186382.1"/>
    </source>
</evidence>
<dbReference type="EMBL" id="JAABOE010000017">
    <property type="protein sequence ID" value="KAF3186382.1"/>
    <property type="molecule type" value="Genomic_DNA"/>
</dbReference>